<name>A0A6P3ZKV0_ZIZJJ</name>
<dbReference type="RefSeq" id="XP_015880734.3">
    <property type="nucleotide sequence ID" value="XM_016025248.4"/>
</dbReference>
<evidence type="ECO:0000313" key="4">
    <source>
        <dbReference type="Proteomes" id="UP001652623"/>
    </source>
</evidence>
<dbReference type="InterPro" id="IPR009091">
    <property type="entry name" value="RCC1/BLIP-II"/>
</dbReference>
<evidence type="ECO:0000259" key="3">
    <source>
        <dbReference type="Pfam" id="PF25390"/>
    </source>
</evidence>
<sequence length="460" mass="48052">MKKLFFCLRHRSFTALTHQISSPFSTAAGAGGKVPVLYKPTTGDGESDGIGTTATTTLQLLSWGRGASGQLGGGIEEIRLYPTPVANLLVPSSSFAISPPPGRISVPNGTKVDNIHGDGVVEAGISCGLFHSSLLVDGKFWIWGKGDGGRLGFGHENSLFVPTVNPHLDSVRRVALGGLHSVALTSGGQVFTWGYGGFGALGHSVYHRELFPRLVEGPWNDKICHIATSGTHTAAITGAGELYTWGRDEGDGRLGLGPGRGPNEGGSNSVPSKVKALNVPVAAVSCGGFFTMALTEDGQIWNWGANSNYELGRGDKVGGWKPQSVPGLEDVRIIQITSGGYHSLALTDEGKVLSWGHGGHGQLGHSSIQNQKIPAVVEALAAEHIVYIACGGSSSAAVTKEGKLFMWGNAKDSQLGVPGLPEIQPCPVEVKFLMEDDELGPHNVLSVAVGASHAMCLVSR</sequence>
<dbReference type="PANTHER" id="PTHR22870">
    <property type="entry name" value="REGULATOR OF CHROMOSOME CONDENSATION"/>
    <property type="match status" value="1"/>
</dbReference>
<dbReference type="PRINTS" id="PR00633">
    <property type="entry name" value="RCCNDNSATION"/>
</dbReference>
<feature type="repeat" description="RCC1" evidence="2">
    <location>
        <begin position="298"/>
        <end position="349"/>
    </location>
</feature>
<dbReference type="PANTHER" id="PTHR22870:SF408">
    <property type="entry name" value="OS09G0560450 PROTEIN"/>
    <property type="match status" value="1"/>
</dbReference>
<dbReference type="InterPro" id="IPR000408">
    <property type="entry name" value="Reg_chr_condens"/>
</dbReference>
<dbReference type="PROSITE" id="PS00626">
    <property type="entry name" value="RCC1_2"/>
    <property type="match status" value="1"/>
</dbReference>
<evidence type="ECO:0000256" key="2">
    <source>
        <dbReference type="PROSITE-ProRule" id="PRU00235"/>
    </source>
</evidence>
<keyword evidence="4" id="KW-1185">Reference proteome</keyword>
<accession>A0A6P3ZKV0</accession>
<dbReference type="PROSITE" id="PS50012">
    <property type="entry name" value="RCC1_3"/>
    <property type="match status" value="6"/>
</dbReference>
<dbReference type="InParanoid" id="A0A6P3ZKV0"/>
<dbReference type="GeneID" id="107416724"/>
<dbReference type="KEGG" id="zju:107416724"/>
<feature type="domain" description="RCC1-like" evidence="3">
    <location>
        <begin position="59"/>
        <end position="456"/>
    </location>
</feature>
<feature type="repeat" description="RCC1" evidence="2">
    <location>
        <begin position="350"/>
        <end position="401"/>
    </location>
</feature>
<dbReference type="Gene3D" id="2.130.10.30">
    <property type="entry name" value="Regulator of chromosome condensation 1/beta-lactamase-inhibitor protein II"/>
    <property type="match status" value="2"/>
</dbReference>
<protein>
    <submittedName>
        <fullName evidence="5">RCC1 domain-containing protein RUG3, mitochondrial</fullName>
    </submittedName>
</protein>
<evidence type="ECO:0000313" key="5">
    <source>
        <dbReference type="RefSeq" id="XP_015880734.3"/>
    </source>
</evidence>
<gene>
    <name evidence="5" type="primary">LOC107416724</name>
</gene>
<dbReference type="InterPro" id="IPR058923">
    <property type="entry name" value="RCC1-like_dom"/>
</dbReference>
<organism evidence="4 5">
    <name type="scientific">Ziziphus jujuba</name>
    <name type="common">Chinese jujube</name>
    <name type="synonym">Ziziphus sativa</name>
    <dbReference type="NCBI Taxonomy" id="326968"/>
    <lineage>
        <taxon>Eukaryota</taxon>
        <taxon>Viridiplantae</taxon>
        <taxon>Streptophyta</taxon>
        <taxon>Embryophyta</taxon>
        <taxon>Tracheophyta</taxon>
        <taxon>Spermatophyta</taxon>
        <taxon>Magnoliopsida</taxon>
        <taxon>eudicotyledons</taxon>
        <taxon>Gunneridae</taxon>
        <taxon>Pentapetalae</taxon>
        <taxon>rosids</taxon>
        <taxon>fabids</taxon>
        <taxon>Rosales</taxon>
        <taxon>Rhamnaceae</taxon>
        <taxon>Paliureae</taxon>
        <taxon>Ziziphus</taxon>
    </lineage>
</organism>
<evidence type="ECO:0000256" key="1">
    <source>
        <dbReference type="ARBA" id="ARBA00022737"/>
    </source>
</evidence>
<reference evidence="5" key="1">
    <citation type="submission" date="2025-08" db="UniProtKB">
        <authorList>
            <consortium name="RefSeq"/>
        </authorList>
    </citation>
    <scope>IDENTIFICATION</scope>
    <source>
        <tissue evidence="5">Seedling</tissue>
    </source>
</reference>
<feature type="repeat" description="RCC1" evidence="2">
    <location>
        <begin position="138"/>
        <end position="187"/>
    </location>
</feature>
<feature type="repeat" description="RCC1" evidence="2">
    <location>
        <begin position="188"/>
        <end position="239"/>
    </location>
</feature>
<dbReference type="Pfam" id="PF25390">
    <property type="entry name" value="WD40_RLD"/>
    <property type="match status" value="1"/>
</dbReference>
<dbReference type="AlphaFoldDB" id="A0A6P3ZKV0"/>
<dbReference type="FunCoup" id="A0A6P3ZKV0">
    <property type="interactions" value="1658"/>
</dbReference>
<dbReference type="Proteomes" id="UP001652623">
    <property type="component" value="Chromosome 4"/>
</dbReference>
<proteinExistence type="predicted"/>
<feature type="repeat" description="RCC1" evidence="2">
    <location>
        <begin position="240"/>
        <end position="297"/>
    </location>
</feature>
<dbReference type="SUPFAM" id="SSF50985">
    <property type="entry name" value="RCC1/BLIP-II"/>
    <property type="match status" value="1"/>
</dbReference>
<dbReference type="InterPro" id="IPR051210">
    <property type="entry name" value="Ub_ligase/GEF_domain"/>
</dbReference>
<feature type="repeat" description="RCC1" evidence="2">
    <location>
        <begin position="402"/>
        <end position="460"/>
    </location>
</feature>
<keyword evidence="1" id="KW-0677">Repeat</keyword>